<dbReference type="OrthoDB" id="9794975at2"/>
<dbReference type="InterPro" id="IPR032528">
    <property type="entry name" value="Ribosom_S30AE_C"/>
</dbReference>
<dbReference type="Pfam" id="PF16321">
    <property type="entry name" value="Ribosom_S30AE_C"/>
    <property type="match status" value="1"/>
</dbReference>
<dbReference type="Pfam" id="PF02482">
    <property type="entry name" value="Ribosomal_S30AE"/>
    <property type="match status" value="1"/>
</dbReference>
<keyword evidence="1" id="KW-0810">Translation regulation</keyword>
<dbReference type="EMBL" id="FRDJ01000003">
    <property type="protein sequence ID" value="SHN56143.1"/>
    <property type="molecule type" value="Genomic_DNA"/>
</dbReference>
<dbReference type="InterPro" id="IPR038416">
    <property type="entry name" value="Ribosom_S30AE_C_sf"/>
</dbReference>
<name>A0A1M7SCB1_FERGO</name>
<dbReference type="GO" id="GO:0043024">
    <property type="term" value="F:ribosomal small subunit binding"/>
    <property type="evidence" value="ECO:0007669"/>
    <property type="project" value="TreeGrafter"/>
</dbReference>
<dbReference type="AlphaFoldDB" id="A0A1M7SCB1"/>
<gene>
    <name evidence="3" type="ORF">SAMN02745226_00737</name>
</gene>
<dbReference type="PANTHER" id="PTHR33231:SF1">
    <property type="entry name" value="30S RIBOSOMAL PROTEIN"/>
    <property type="match status" value="1"/>
</dbReference>
<dbReference type="InterPro" id="IPR003489">
    <property type="entry name" value="RHF/RaiA"/>
</dbReference>
<evidence type="ECO:0000259" key="2">
    <source>
        <dbReference type="Pfam" id="PF16321"/>
    </source>
</evidence>
<evidence type="ECO:0000313" key="4">
    <source>
        <dbReference type="Proteomes" id="UP000184207"/>
    </source>
</evidence>
<protein>
    <submittedName>
        <fullName evidence="3">Putative sigma-54 modulation protein</fullName>
    </submittedName>
</protein>
<dbReference type="SUPFAM" id="SSF69754">
    <property type="entry name" value="Ribosome binding protein Y (YfiA homologue)"/>
    <property type="match status" value="1"/>
</dbReference>
<feature type="domain" description="Sigma 54 modulation/S30EA ribosomal protein C-terminal" evidence="2">
    <location>
        <begin position="125"/>
        <end position="179"/>
    </location>
</feature>
<accession>A0A1M7SCB1</accession>
<organism evidence="3 4">
    <name type="scientific">Fervidobacterium gondwanense DSM 13020</name>
    <dbReference type="NCBI Taxonomy" id="1121883"/>
    <lineage>
        <taxon>Bacteria</taxon>
        <taxon>Thermotogati</taxon>
        <taxon>Thermotogota</taxon>
        <taxon>Thermotogae</taxon>
        <taxon>Thermotogales</taxon>
        <taxon>Fervidobacteriaceae</taxon>
        <taxon>Fervidobacterium</taxon>
    </lineage>
</organism>
<keyword evidence="4" id="KW-1185">Reference proteome</keyword>
<dbReference type="GO" id="GO:0045900">
    <property type="term" value="P:negative regulation of translational elongation"/>
    <property type="evidence" value="ECO:0007669"/>
    <property type="project" value="TreeGrafter"/>
</dbReference>
<evidence type="ECO:0000256" key="1">
    <source>
        <dbReference type="ARBA" id="ARBA00022845"/>
    </source>
</evidence>
<sequence>MEVRTFARGFELSDAIESYLNERLDKVKRALGYLGNKESTNIEARFDKDGPYYTLRLLTHINGKDVVVQEKANDIYGVIDNACDSFDKAVRKERELYKSYHKSNVKGTIEAMAEELAPRYEIEDEEDKIENVRRIYLAHVSLEEAIAQMDVMGHQFFVFRNVDTGEINLIYKRDGKYGLIEFEE</sequence>
<dbReference type="Gene3D" id="3.30.160.100">
    <property type="entry name" value="Ribosome hibernation promotion factor-like"/>
    <property type="match status" value="1"/>
</dbReference>
<dbReference type="PANTHER" id="PTHR33231">
    <property type="entry name" value="30S RIBOSOMAL PROTEIN"/>
    <property type="match status" value="1"/>
</dbReference>
<dbReference type="Gene3D" id="3.30.505.50">
    <property type="entry name" value="Sigma 54 modulation/S30EA ribosomal protein, C-terminal domain"/>
    <property type="match status" value="1"/>
</dbReference>
<dbReference type="STRING" id="1121883.SAMN02745226_00737"/>
<dbReference type="InterPro" id="IPR036567">
    <property type="entry name" value="RHF-like"/>
</dbReference>
<dbReference type="GO" id="GO:0022627">
    <property type="term" value="C:cytosolic small ribosomal subunit"/>
    <property type="evidence" value="ECO:0007669"/>
    <property type="project" value="TreeGrafter"/>
</dbReference>
<dbReference type="Proteomes" id="UP000184207">
    <property type="component" value="Unassembled WGS sequence"/>
</dbReference>
<dbReference type="RefSeq" id="WP_072758488.1">
    <property type="nucleotide sequence ID" value="NZ_FRDJ01000003.1"/>
</dbReference>
<evidence type="ECO:0000313" key="3">
    <source>
        <dbReference type="EMBL" id="SHN56143.1"/>
    </source>
</evidence>
<dbReference type="InterPro" id="IPR050574">
    <property type="entry name" value="HPF/YfiA_ribosome-assoc"/>
</dbReference>
<reference evidence="4" key="1">
    <citation type="submission" date="2016-12" db="EMBL/GenBank/DDBJ databases">
        <authorList>
            <person name="Varghese N."/>
            <person name="Submissions S."/>
        </authorList>
    </citation>
    <scope>NUCLEOTIDE SEQUENCE [LARGE SCALE GENOMIC DNA]</scope>
    <source>
        <strain evidence="4">DSM 13020</strain>
    </source>
</reference>
<proteinExistence type="predicted"/>